<reference evidence="2 3" key="1">
    <citation type="submission" date="2018-02" db="EMBL/GenBank/DDBJ databases">
        <title>The genomes of Aspergillus section Nigri reveals drivers in fungal speciation.</title>
        <authorList>
            <consortium name="DOE Joint Genome Institute"/>
            <person name="Vesth T.C."/>
            <person name="Nybo J."/>
            <person name="Theobald S."/>
            <person name="Brandl J."/>
            <person name="Frisvad J.C."/>
            <person name="Nielsen K.F."/>
            <person name="Lyhne E.K."/>
            <person name="Kogle M.E."/>
            <person name="Kuo A."/>
            <person name="Riley R."/>
            <person name="Clum A."/>
            <person name="Nolan M."/>
            <person name="Lipzen A."/>
            <person name="Salamov A."/>
            <person name="Henrissat B."/>
            <person name="Wiebenga A."/>
            <person name="De vries R.P."/>
            <person name="Grigoriev I.V."/>
            <person name="Mortensen U.H."/>
            <person name="Andersen M.R."/>
            <person name="Baker S.E."/>
        </authorList>
    </citation>
    <scope>NUCLEOTIDE SEQUENCE [LARGE SCALE GENOMIC DNA]</scope>
    <source>
        <strain evidence="2 3">CBS 114.80</strain>
    </source>
</reference>
<feature type="region of interest" description="Disordered" evidence="1">
    <location>
        <begin position="101"/>
        <end position="125"/>
    </location>
</feature>
<proteinExistence type="predicted"/>
<protein>
    <recommendedName>
        <fullName evidence="4">ABM domain-containing protein</fullName>
    </recommendedName>
</protein>
<dbReference type="EMBL" id="KZ825465">
    <property type="protein sequence ID" value="PYI36346.1"/>
    <property type="molecule type" value="Genomic_DNA"/>
</dbReference>
<accession>A0A2V5JHX7</accession>
<evidence type="ECO:0000313" key="2">
    <source>
        <dbReference type="EMBL" id="PYI36346.1"/>
    </source>
</evidence>
<gene>
    <name evidence="2" type="ORF">BP00DRAFT_386908</name>
</gene>
<feature type="compositionally biased region" description="Low complexity" evidence="1">
    <location>
        <begin position="101"/>
        <end position="111"/>
    </location>
</feature>
<organism evidence="2 3">
    <name type="scientific">Aspergillus indologenus CBS 114.80</name>
    <dbReference type="NCBI Taxonomy" id="1450541"/>
    <lineage>
        <taxon>Eukaryota</taxon>
        <taxon>Fungi</taxon>
        <taxon>Dikarya</taxon>
        <taxon>Ascomycota</taxon>
        <taxon>Pezizomycotina</taxon>
        <taxon>Eurotiomycetes</taxon>
        <taxon>Eurotiomycetidae</taxon>
        <taxon>Eurotiales</taxon>
        <taxon>Aspergillaceae</taxon>
        <taxon>Aspergillus</taxon>
        <taxon>Aspergillus subgen. Circumdati</taxon>
    </lineage>
</organism>
<name>A0A2V5JHX7_9EURO</name>
<keyword evidence="3" id="KW-1185">Reference proteome</keyword>
<sequence>MSEQSVTEFIYFHVKDGVRPEDPARSDEGAALLQVFQNTKHQNGYKGSVWGRAVEDESVIVWAIDWTDAHAGANPATTLHPFLPPDHPEITTIFATLTPATTTTTTSPSSSDDADDKKTPTTTATLRSNPVTELWTPAFPTSLTPEEVNAVHADLVGLRAAVTEHLPDGQRAVSFAVGQVERPGTMTHEQSETGEAFVVVVAAGWASVEVHLAGKETEAFQDAIGKVRGRLLAPVRGLGGLKHFAFRGV</sequence>
<dbReference type="Proteomes" id="UP000248817">
    <property type="component" value="Unassembled WGS sequence"/>
</dbReference>
<evidence type="ECO:0008006" key="4">
    <source>
        <dbReference type="Google" id="ProtNLM"/>
    </source>
</evidence>
<evidence type="ECO:0000313" key="3">
    <source>
        <dbReference type="Proteomes" id="UP000248817"/>
    </source>
</evidence>
<dbReference type="AlphaFoldDB" id="A0A2V5JHX7"/>
<dbReference type="Gene3D" id="3.30.70.100">
    <property type="match status" value="1"/>
</dbReference>
<evidence type="ECO:0000256" key="1">
    <source>
        <dbReference type="SAM" id="MobiDB-lite"/>
    </source>
</evidence>